<dbReference type="RefSeq" id="WP_164622737.1">
    <property type="nucleotide sequence ID" value="NZ_JAAIVJ010000001.1"/>
</dbReference>
<organism evidence="2 3">
    <name type="scientific">Tabrizicola oligotrophica</name>
    <dbReference type="NCBI Taxonomy" id="2710650"/>
    <lineage>
        <taxon>Bacteria</taxon>
        <taxon>Pseudomonadati</taxon>
        <taxon>Pseudomonadota</taxon>
        <taxon>Alphaproteobacteria</taxon>
        <taxon>Rhodobacterales</taxon>
        <taxon>Paracoccaceae</taxon>
        <taxon>Tabrizicola</taxon>
    </lineage>
</organism>
<gene>
    <name evidence="2" type="ORF">G4Z14_00240</name>
</gene>
<dbReference type="UniPathway" id="UPA00344"/>
<accession>A0A6M0QPQ1</accession>
<reference evidence="2 3" key="1">
    <citation type="submission" date="2020-02" db="EMBL/GenBank/DDBJ databases">
        <authorList>
            <person name="Chen W.-M."/>
        </authorList>
    </citation>
    <scope>NUCLEOTIDE SEQUENCE [LARGE SCALE GENOMIC DNA]</scope>
    <source>
        <strain evidence="2 3">KMS-5</strain>
    </source>
</reference>
<comment type="caution">
    <text evidence="2">The sequence shown here is derived from an EMBL/GenBank/DDBJ whole genome shotgun (WGS) entry which is preliminary data.</text>
</comment>
<dbReference type="CDD" id="cd03522">
    <property type="entry name" value="MoeA_like"/>
    <property type="match status" value="1"/>
</dbReference>
<name>A0A6M0QPQ1_9RHOB</name>
<evidence type="ECO:0000259" key="1">
    <source>
        <dbReference type="SMART" id="SM00852"/>
    </source>
</evidence>
<dbReference type="EMBL" id="JAAIVJ010000001">
    <property type="protein sequence ID" value="NEY88714.1"/>
    <property type="molecule type" value="Genomic_DNA"/>
</dbReference>
<keyword evidence="3" id="KW-1185">Reference proteome</keyword>
<dbReference type="Proteomes" id="UP000477782">
    <property type="component" value="Unassembled WGS sequence"/>
</dbReference>
<dbReference type="Gene3D" id="3.40.980.10">
    <property type="entry name" value="MoaB/Mog-like domain"/>
    <property type="match status" value="1"/>
</dbReference>
<proteinExistence type="predicted"/>
<dbReference type="SMART" id="SM00852">
    <property type="entry name" value="MoCF_biosynth"/>
    <property type="match status" value="1"/>
</dbReference>
<dbReference type="AlphaFoldDB" id="A0A6M0QPQ1"/>
<protein>
    <submittedName>
        <fullName evidence="2">Molybdopterin-binding protein</fullName>
    </submittedName>
</protein>
<sequence length="333" mass="33926">MRFGAVPLTEALGAILAHSHGEGEERLRKGRVLVAEDLAALAAAGVTQVTVARLDPGDMDENTAAGGLAAALVPDPDGQGLALAPAFTGRVNLNAKGPGVVVLDAAAIHALNRVDPAITLATLPPLCRVTRGTLVGTVKIISYSVAGAALQQAAALARAAIRVQPVILRDAGLLLTAVPGQDPKLNAKARKVIEARLAALGMTLAACREVAHDETAIATALQDLPGDMALILTGSATSDLHDTAPQGLRRAGGEVCRFGMPVDPGNLLFVGHLAGRPVVGLPGCARSPALNGADWVLERLACGLAVGDEEIAAMGVGGLLKEIPSRPQLREGR</sequence>
<dbReference type="InterPro" id="IPR036425">
    <property type="entry name" value="MoaB/Mog-like_dom_sf"/>
</dbReference>
<feature type="domain" description="MoaB/Mog" evidence="1">
    <location>
        <begin position="172"/>
        <end position="302"/>
    </location>
</feature>
<dbReference type="SUPFAM" id="SSF53218">
    <property type="entry name" value="Molybdenum cofactor biosynthesis proteins"/>
    <property type="match status" value="1"/>
</dbReference>
<dbReference type="InterPro" id="IPR001453">
    <property type="entry name" value="MoaB/Mog_dom"/>
</dbReference>
<evidence type="ECO:0000313" key="2">
    <source>
        <dbReference type="EMBL" id="NEY88714.1"/>
    </source>
</evidence>
<evidence type="ECO:0000313" key="3">
    <source>
        <dbReference type="Proteomes" id="UP000477782"/>
    </source>
</evidence>